<name>A0A560LY91_9BRAD</name>
<accession>A0A560LY91</accession>
<dbReference type="PANTHER" id="PTHR42796:SF4">
    <property type="entry name" value="FUMARYLACETOACETATE HYDROLASE DOMAIN-CONTAINING PROTEIN 2A"/>
    <property type="match status" value="1"/>
</dbReference>
<dbReference type="SUPFAM" id="SSF56529">
    <property type="entry name" value="FAH"/>
    <property type="match status" value="1"/>
</dbReference>
<dbReference type="GO" id="GO:0016853">
    <property type="term" value="F:isomerase activity"/>
    <property type="evidence" value="ECO:0007669"/>
    <property type="project" value="UniProtKB-ARBA"/>
</dbReference>
<dbReference type="FunFam" id="3.90.850.10:FF:000002">
    <property type="entry name" value="2-hydroxyhepta-2,4-diene-1,7-dioate isomerase"/>
    <property type="match status" value="1"/>
</dbReference>
<comment type="caution">
    <text evidence="4">The sequence shown here is derived from an EMBL/GenBank/DDBJ whole genome shotgun (WGS) entry which is preliminary data.</text>
</comment>
<protein>
    <submittedName>
        <fullName evidence="4">2-keto-4-pentenoate hydratase/2-oxohepta-3-ene-1,7-dioic acid hydratase in catechol pathway</fullName>
    </submittedName>
</protein>
<dbReference type="InterPro" id="IPR036663">
    <property type="entry name" value="Fumarylacetoacetase_C_sf"/>
</dbReference>
<dbReference type="Proteomes" id="UP000321304">
    <property type="component" value="Unassembled WGS sequence"/>
</dbReference>
<evidence type="ECO:0000256" key="2">
    <source>
        <dbReference type="ARBA" id="ARBA00022723"/>
    </source>
</evidence>
<reference evidence="4 5" key="1">
    <citation type="submission" date="2019-06" db="EMBL/GenBank/DDBJ databases">
        <title>Genomic Encyclopedia of Type Strains, Phase IV (KMG-V): Genome sequencing to study the core and pangenomes of soil and plant-associated prokaryotes.</title>
        <authorList>
            <person name="Whitman W."/>
        </authorList>
    </citation>
    <scope>NUCLEOTIDE SEQUENCE [LARGE SCALE GENOMIC DNA]</scope>
    <source>
        <strain evidence="4 5">BR 10355</strain>
    </source>
</reference>
<evidence type="ECO:0000259" key="3">
    <source>
        <dbReference type="Pfam" id="PF01557"/>
    </source>
</evidence>
<dbReference type="AlphaFoldDB" id="A0A560LY91"/>
<dbReference type="RefSeq" id="WP_146987270.1">
    <property type="nucleotide sequence ID" value="NZ_VITY01000006.1"/>
</dbReference>
<dbReference type="STRING" id="1755647.AS156_19940"/>
<organism evidence="4 5">
    <name type="scientific">Bradyrhizobium macuxiense</name>
    <dbReference type="NCBI Taxonomy" id="1755647"/>
    <lineage>
        <taxon>Bacteria</taxon>
        <taxon>Pseudomonadati</taxon>
        <taxon>Pseudomonadota</taxon>
        <taxon>Alphaproteobacteria</taxon>
        <taxon>Hyphomicrobiales</taxon>
        <taxon>Nitrobacteraceae</taxon>
        <taxon>Bradyrhizobium</taxon>
    </lineage>
</organism>
<dbReference type="GO" id="GO:0046872">
    <property type="term" value="F:metal ion binding"/>
    <property type="evidence" value="ECO:0007669"/>
    <property type="project" value="UniProtKB-KW"/>
</dbReference>
<comment type="similarity">
    <text evidence="1">Belongs to the FAH family.</text>
</comment>
<keyword evidence="2" id="KW-0479">Metal-binding</keyword>
<dbReference type="GO" id="GO:0019752">
    <property type="term" value="P:carboxylic acid metabolic process"/>
    <property type="evidence" value="ECO:0007669"/>
    <property type="project" value="UniProtKB-ARBA"/>
</dbReference>
<dbReference type="PANTHER" id="PTHR42796">
    <property type="entry name" value="FUMARYLACETOACETATE HYDROLASE DOMAIN-CONTAINING PROTEIN 2A-RELATED"/>
    <property type="match status" value="1"/>
</dbReference>
<feature type="domain" description="Fumarylacetoacetase-like C-terminal" evidence="3">
    <location>
        <begin position="73"/>
        <end position="277"/>
    </location>
</feature>
<dbReference type="EMBL" id="VITY01000006">
    <property type="protein sequence ID" value="TWB98300.1"/>
    <property type="molecule type" value="Genomic_DNA"/>
</dbReference>
<keyword evidence="5" id="KW-1185">Reference proteome</keyword>
<evidence type="ECO:0000313" key="5">
    <source>
        <dbReference type="Proteomes" id="UP000321304"/>
    </source>
</evidence>
<evidence type="ECO:0000313" key="4">
    <source>
        <dbReference type="EMBL" id="TWB98300.1"/>
    </source>
</evidence>
<dbReference type="InterPro" id="IPR011234">
    <property type="entry name" value="Fumarylacetoacetase-like_C"/>
</dbReference>
<dbReference type="Gene3D" id="3.90.850.10">
    <property type="entry name" value="Fumarylacetoacetase-like, C-terminal domain"/>
    <property type="match status" value="1"/>
</dbReference>
<sequence length="289" mass="30952">MKIASFKAAGTASYGIVTDAGVIDAGKRLRAHPTLKALLTSGSLDQLKKLLDERPDHALRDVELLPTVPDPDKIFCIGVNYATHLAESGHPTPPHPMIFTRFANSQVGAGQPMIRPLESERFDYEGEMAVIIGKAGRRIPREAALGHVAGYACYNDGSIRDWQRHTSQFAPGKNFVGTGGFGPWMVTTDELTDISQQHIATRLNGVEVQAAPISDLVFDVATLIAYCSTFTELVPGDVIVTGTTGGVGAYRTPPLWMKEGDVVEVEISGIGVLRNPVKDETAASATRAA</sequence>
<dbReference type="Pfam" id="PF01557">
    <property type="entry name" value="FAA_hydrolase"/>
    <property type="match status" value="1"/>
</dbReference>
<evidence type="ECO:0000256" key="1">
    <source>
        <dbReference type="ARBA" id="ARBA00010211"/>
    </source>
</evidence>
<gene>
    <name evidence="4" type="ORF">FBZ93_106259</name>
</gene>
<dbReference type="InterPro" id="IPR051121">
    <property type="entry name" value="FAH"/>
</dbReference>
<proteinExistence type="inferred from homology"/>
<dbReference type="OrthoDB" id="5197601at2"/>